<gene>
    <name evidence="1" type="ORF">UMAG_06445</name>
</gene>
<dbReference type="GO" id="GO:0035241">
    <property type="term" value="F:protein-arginine omega-N monomethyltransferase activity"/>
    <property type="evidence" value="ECO:0000318"/>
    <property type="project" value="GO_Central"/>
</dbReference>
<evidence type="ECO:0000313" key="1">
    <source>
        <dbReference type="EMBL" id="KIS65742.1"/>
    </source>
</evidence>
<organism evidence="1 2">
    <name type="scientific">Mycosarcoma maydis</name>
    <name type="common">Corn smut fungus</name>
    <name type="synonym">Ustilago maydis</name>
    <dbReference type="NCBI Taxonomy" id="5270"/>
    <lineage>
        <taxon>Eukaryota</taxon>
        <taxon>Fungi</taxon>
        <taxon>Dikarya</taxon>
        <taxon>Basidiomycota</taxon>
        <taxon>Ustilaginomycotina</taxon>
        <taxon>Ustilaginomycetes</taxon>
        <taxon>Ustilaginales</taxon>
        <taxon>Ustilaginaceae</taxon>
        <taxon>Mycosarcoma</taxon>
    </lineage>
</organism>
<proteinExistence type="predicted"/>
<dbReference type="KEGG" id="uma:UMAG_06445"/>
<dbReference type="AlphaFoldDB" id="A0A0D1BUG1"/>
<dbReference type="RefSeq" id="XP_011392719.1">
    <property type="nucleotide sequence ID" value="XM_011394417.1"/>
</dbReference>
<dbReference type="Proteomes" id="UP000000561">
    <property type="component" value="Chromosome 23"/>
</dbReference>
<dbReference type="GeneID" id="23566033"/>
<dbReference type="PANTHER" id="PTHR35517:SF1">
    <property type="entry name" value="PROTEIN ARGININE N-METHYLTRANSFERASE SFM1"/>
    <property type="match status" value="1"/>
</dbReference>
<dbReference type="OMA" id="HLGSVQM"/>
<dbReference type="Pfam" id="PF04252">
    <property type="entry name" value="SFM1-like"/>
    <property type="match status" value="1"/>
</dbReference>
<dbReference type="CDD" id="cd18090">
    <property type="entry name" value="Arginine_MT_Sfm1"/>
    <property type="match status" value="1"/>
</dbReference>
<evidence type="ECO:0008006" key="3">
    <source>
        <dbReference type="Google" id="ProtNLM"/>
    </source>
</evidence>
<sequence>MASSASTDAVRRRRPEYVIEHMEEDDPDAPAVFPEWALLEYRHMLQLVGAGSTVHFTSLSKASLESLDESLRSCSSVEHAKFELHTASITTLMTSRGMTKDKVCLLDPKATYAISITDAGLVQSDAKPSSAGGPFEMFLFGGILGDDPPRDRTSSLRQLGFPSRHLGSIQMTTDTALGVTKRCVEDLQLLDLDDTRQQELAWRDHTQATARLQWLDHPELHFGPHESVQMPFRYMLDDSRSAEPHASKMPLMPQGMLQLIHKDLGRSFEF</sequence>
<keyword evidence="2" id="KW-1185">Reference proteome</keyword>
<evidence type="ECO:0000313" key="2">
    <source>
        <dbReference type="Proteomes" id="UP000000561"/>
    </source>
</evidence>
<dbReference type="InParanoid" id="A0A0D1BUG1"/>
<protein>
    <recommendedName>
        <fullName evidence="3">SAM-dependent MTase TRM10-type domain-containing protein</fullName>
    </recommendedName>
</protein>
<dbReference type="VEuPathDB" id="FungiDB:UMAG_06445"/>
<dbReference type="InterPro" id="IPR007364">
    <property type="entry name" value="SFM1-like"/>
</dbReference>
<dbReference type="EMBL" id="CM003162">
    <property type="protein sequence ID" value="KIS65742.1"/>
    <property type="molecule type" value="Genomic_DNA"/>
</dbReference>
<accession>A0A0D1BUG1</accession>
<name>A0A0D1BUG1_MYCMD</name>
<dbReference type="STRING" id="237631.A0A0D1BUG1"/>
<dbReference type="eggNOG" id="ENOG502RXXJ">
    <property type="taxonomic scope" value="Eukaryota"/>
</dbReference>
<dbReference type="OrthoDB" id="373498at2759"/>
<dbReference type="PANTHER" id="PTHR35517">
    <property type="entry name" value="PROTEIN ARGININE N-METHYLTRANSFERASE SFM1"/>
    <property type="match status" value="1"/>
</dbReference>
<reference evidence="1 2" key="1">
    <citation type="journal article" date="2006" name="Nature">
        <title>Insights from the genome of the biotrophic fungal plant pathogen Ustilago maydis.</title>
        <authorList>
            <person name="Kamper J."/>
            <person name="Kahmann R."/>
            <person name="Bolker M."/>
            <person name="Ma L.J."/>
            <person name="Brefort T."/>
            <person name="Saville B.J."/>
            <person name="Banuett F."/>
            <person name="Kronstad J.W."/>
            <person name="Gold S.E."/>
            <person name="Muller O."/>
            <person name="Perlin M.H."/>
            <person name="Wosten H.A."/>
            <person name="de Vries R."/>
            <person name="Ruiz-Herrera J."/>
            <person name="Reynaga-Pena C.G."/>
            <person name="Snetselaar K."/>
            <person name="McCann M."/>
            <person name="Perez-Martin J."/>
            <person name="Feldbrugge M."/>
            <person name="Basse C.W."/>
            <person name="Steinberg G."/>
            <person name="Ibeas J.I."/>
            <person name="Holloman W."/>
            <person name="Guzman P."/>
            <person name="Farman M."/>
            <person name="Stajich J.E."/>
            <person name="Sentandreu R."/>
            <person name="Gonzalez-Prieto J.M."/>
            <person name="Kennell J.C."/>
            <person name="Molina L."/>
            <person name="Schirawski J."/>
            <person name="Mendoza-Mendoza A."/>
            <person name="Greilinger D."/>
            <person name="Munch K."/>
            <person name="Rossel N."/>
            <person name="Scherer M."/>
            <person name="Vranes M."/>
            <person name="Ladendorf O."/>
            <person name="Vincon V."/>
            <person name="Fuchs U."/>
            <person name="Sandrock B."/>
            <person name="Meng S."/>
            <person name="Ho E.C."/>
            <person name="Cahill M.J."/>
            <person name="Boyce K.J."/>
            <person name="Klose J."/>
            <person name="Klosterman S.J."/>
            <person name="Deelstra H.J."/>
            <person name="Ortiz-Castellanos L."/>
            <person name="Li W."/>
            <person name="Sanchez-Alonso P."/>
            <person name="Schreier P.H."/>
            <person name="Hauser-Hahn I."/>
            <person name="Vaupel M."/>
            <person name="Koopmann E."/>
            <person name="Friedrich G."/>
            <person name="Voss H."/>
            <person name="Schluter T."/>
            <person name="Margolis J."/>
            <person name="Platt D."/>
            <person name="Swimmer C."/>
            <person name="Gnirke A."/>
            <person name="Chen F."/>
            <person name="Vysotskaia V."/>
            <person name="Mannhaupt G."/>
            <person name="Guldener U."/>
            <person name="Munsterkotter M."/>
            <person name="Haase D."/>
            <person name="Oesterheld M."/>
            <person name="Mewes H.W."/>
            <person name="Mauceli E.W."/>
            <person name="DeCaprio D."/>
            <person name="Wade C.M."/>
            <person name="Butler J."/>
            <person name="Young S."/>
            <person name="Jaffe D.B."/>
            <person name="Calvo S."/>
            <person name="Nusbaum C."/>
            <person name="Galagan J."/>
            <person name="Birren B.W."/>
        </authorList>
    </citation>
    <scope>NUCLEOTIDE SEQUENCE [LARGE SCALE GENOMIC DNA]</scope>
    <source>
        <strain evidence="2">DSM 14603 / FGSC 9021 / UM521</strain>
    </source>
</reference>